<sequence>MIFFEYKVRNGDTLPSVSSRLNMSAEELKQFHNSLCLKMHRVWFENLNGVERLMVPLNFKTGKKRELEKKKMLSSYSLSDSFLMPVYHVSETFESSRENPLAIHYDVQFDIRTDQKSDPYILTFRQNNFKTGDYIPDNKTENLTLACIKSIMPVDFSIDPDGYITGPADHQHLVEKFKNQRAELEEFFTGERSELYFDVFQNSISNQTYFLEQFKSTLLFQTLFPEMDWFRKNSVWSENFFFLKNSFPVQCSMRTEHEDLDHDLLTTVLRGGITDACSLQELKKGVRSNKPVGDPVSGEIILQYITHKETKKLFSAEASLSLSQENSLLQKHTLKITQ</sequence>
<protein>
    <recommendedName>
        <fullName evidence="3">LysM domain-containing protein</fullName>
    </recommendedName>
</protein>
<evidence type="ECO:0000313" key="2">
    <source>
        <dbReference type="Proteomes" id="UP000184108"/>
    </source>
</evidence>
<dbReference type="Proteomes" id="UP000184108">
    <property type="component" value="Unassembled WGS sequence"/>
</dbReference>
<accession>A0A1M4W5V8</accession>
<gene>
    <name evidence="1" type="ORF">SAMN02787073_1077</name>
</gene>
<dbReference type="CDD" id="cd00118">
    <property type="entry name" value="LysM"/>
    <property type="match status" value="1"/>
</dbReference>
<organism evidence="1 2">
    <name type="scientific">Chryseobacterium vrystaatense</name>
    <dbReference type="NCBI Taxonomy" id="307480"/>
    <lineage>
        <taxon>Bacteria</taxon>
        <taxon>Pseudomonadati</taxon>
        <taxon>Bacteroidota</taxon>
        <taxon>Flavobacteriia</taxon>
        <taxon>Flavobacteriales</taxon>
        <taxon>Weeksellaceae</taxon>
        <taxon>Chryseobacterium group</taxon>
        <taxon>Chryseobacterium</taxon>
    </lineage>
</organism>
<reference evidence="2" key="1">
    <citation type="submission" date="2016-11" db="EMBL/GenBank/DDBJ databases">
        <authorList>
            <person name="Varghese N."/>
            <person name="Submissions S."/>
        </authorList>
    </citation>
    <scope>NUCLEOTIDE SEQUENCE [LARGE SCALE GENOMIC DNA]</scope>
    <source>
        <strain evidence="2">YR203</strain>
    </source>
</reference>
<dbReference type="RefSeq" id="WP_073171605.1">
    <property type="nucleotide sequence ID" value="NZ_FQVE01000001.1"/>
</dbReference>
<evidence type="ECO:0008006" key="3">
    <source>
        <dbReference type="Google" id="ProtNLM"/>
    </source>
</evidence>
<dbReference type="AlphaFoldDB" id="A0A1M4W5V8"/>
<name>A0A1M4W5V8_9FLAO</name>
<dbReference type="InterPro" id="IPR018392">
    <property type="entry name" value="LysM"/>
</dbReference>
<evidence type="ECO:0000313" key="1">
    <source>
        <dbReference type="EMBL" id="SHE76606.1"/>
    </source>
</evidence>
<proteinExistence type="predicted"/>
<dbReference type="EMBL" id="FQVE01000001">
    <property type="protein sequence ID" value="SHE76606.1"/>
    <property type="molecule type" value="Genomic_DNA"/>
</dbReference>